<sequence length="118" mass="13052">MPLVQDHLPFEDLPEVPTASLWCQRWNAGQHSWQHVRDGGFDARRYRVDVIPTAPAKAFVLAHHYSRSYPAATVQFGLFDVAGGQCRLSGVAAFGVPVSRTVLTKPLPELRPSAHPSH</sequence>
<dbReference type="Proteomes" id="UP000271554">
    <property type="component" value="Chromosome"/>
</dbReference>
<dbReference type="Pfam" id="PF25680">
    <property type="entry name" value="Mom"/>
    <property type="match status" value="1"/>
</dbReference>
<name>A0A387H424_9ACTN</name>
<protein>
    <submittedName>
        <fullName evidence="1">Uncharacterized protein</fullName>
    </submittedName>
</protein>
<keyword evidence="2" id="KW-1185">Reference proteome</keyword>
<evidence type="ECO:0000313" key="1">
    <source>
        <dbReference type="EMBL" id="AYG77909.1"/>
    </source>
</evidence>
<evidence type="ECO:0000313" key="2">
    <source>
        <dbReference type="Proteomes" id="UP000271554"/>
    </source>
</evidence>
<dbReference type="EMBL" id="CP032698">
    <property type="protein sequence ID" value="AYG77909.1"/>
    <property type="molecule type" value="Genomic_DNA"/>
</dbReference>
<proteinExistence type="predicted"/>
<dbReference type="OrthoDB" id="3366835at2"/>
<dbReference type="KEGG" id="shun:DWB77_00016"/>
<accession>A0A387H424</accession>
<dbReference type="AlphaFoldDB" id="A0A387H424"/>
<organism evidence="1 2">
    <name type="scientific">Streptomyces hundungensis</name>
    <dbReference type="NCBI Taxonomy" id="1077946"/>
    <lineage>
        <taxon>Bacteria</taxon>
        <taxon>Bacillati</taxon>
        <taxon>Actinomycetota</taxon>
        <taxon>Actinomycetes</taxon>
        <taxon>Kitasatosporales</taxon>
        <taxon>Streptomycetaceae</taxon>
        <taxon>Streptomyces</taxon>
    </lineage>
</organism>
<reference evidence="1 2" key="1">
    <citation type="submission" date="2018-10" db="EMBL/GenBank/DDBJ databases">
        <title>Relationship between Morphology and Antimicrobial Activity in Streptomyces.</title>
        <authorList>
            <person name="Kang H.J."/>
            <person name="Kim S.B."/>
        </authorList>
    </citation>
    <scope>NUCLEOTIDE SEQUENCE [LARGE SCALE GENOMIC DNA]</scope>
    <source>
        <strain evidence="1 2">BH38</strain>
    </source>
</reference>
<gene>
    <name evidence="1" type="ORF">DWB77_00016</name>
</gene>
<dbReference type="InterPro" id="IPR057895">
    <property type="entry name" value="Mom"/>
</dbReference>